<evidence type="ECO:0000313" key="2">
    <source>
        <dbReference type="Proteomes" id="UP000637578"/>
    </source>
</evidence>
<organism evidence="1 2">
    <name type="scientific">Longimycelium tulufanense</name>
    <dbReference type="NCBI Taxonomy" id="907463"/>
    <lineage>
        <taxon>Bacteria</taxon>
        <taxon>Bacillati</taxon>
        <taxon>Actinomycetota</taxon>
        <taxon>Actinomycetes</taxon>
        <taxon>Pseudonocardiales</taxon>
        <taxon>Pseudonocardiaceae</taxon>
        <taxon>Longimycelium</taxon>
    </lineage>
</organism>
<comment type="caution">
    <text evidence="1">The sequence shown here is derived from an EMBL/GenBank/DDBJ whole genome shotgun (WGS) entry which is preliminary data.</text>
</comment>
<dbReference type="AlphaFoldDB" id="A0A8J3FYY9"/>
<dbReference type="Proteomes" id="UP000637578">
    <property type="component" value="Unassembled WGS sequence"/>
</dbReference>
<accession>A0A8J3FYY9</accession>
<protein>
    <submittedName>
        <fullName evidence="1">Uncharacterized protein</fullName>
    </submittedName>
</protein>
<reference evidence="1" key="1">
    <citation type="journal article" date="2014" name="Int. J. Syst. Evol. Microbiol.">
        <title>Complete genome sequence of Corynebacterium casei LMG S-19264T (=DSM 44701T), isolated from a smear-ripened cheese.</title>
        <authorList>
            <consortium name="US DOE Joint Genome Institute (JGI-PGF)"/>
            <person name="Walter F."/>
            <person name="Albersmeier A."/>
            <person name="Kalinowski J."/>
            <person name="Ruckert C."/>
        </authorList>
    </citation>
    <scope>NUCLEOTIDE SEQUENCE</scope>
    <source>
        <strain evidence="1">CGMCC 4.5737</strain>
    </source>
</reference>
<evidence type="ECO:0000313" key="1">
    <source>
        <dbReference type="EMBL" id="GGM75998.1"/>
    </source>
</evidence>
<reference evidence="1" key="2">
    <citation type="submission" date="2020-09" db="EMBL/GenBank/DDBJ databases">
        <authorList>
            <person name="Sun Q."/>
            <person name="Zhou Y."/>
        </authorList>
    </citation>
    <scope>NUCLEOTIDE SEQUENCE</scope>
    <source>
        <strain evidence="1">CGMCC 4.5737</strain>
    </source>
</reference>
<sequence length="80" mass="8363">MADKTTPSCPLGDTRCATMDGRRLHGDCQLQPGSPIARAIDVASQYYGQQPTADERDEIVSGLAALVEAGIITIKEAGCG</sequence>
<gene>
    <name evidence="1" type="ORF">GCM10012275_53380</name>
</gene>
<dbReference type="EMBL" id="BMMK01000035">
    <property type="protein sequence ID" value="GGM75998.1"/>
    <property type="molecule type" value="Genomic_DNA"/>
</dbReference>
<dbReference type="RefSeq" id="WP_189061176.1">
    <property type="nucleotide sequence ID" value="NZ_BMMK01000035.1"/>
</dbReference>
<name>A0A8J3FYY9_9PSEU</name>
<keyword evidence="2" id="KW-1185">Reference proteome</keyword>
<proteinExistence type="predicted"/>